<dbReference type="GO" id="GO:0032259">
    <property type="term" value="P:methylation"/>
    <property type="evidence" value="ECO:0007669"/>
    <property type="project" value="UniProtKB-KW"/>
</dbReference>
<evidence type="ECO:0000256" key="2">
    <source>
        <dbReference type="ARBA" id="ARBA00008361"/>
    </source>
</evidence>
<keyword evidence="5" id="KW-0735">Signal-anchor</keyword>
<keyword evidence="4" id="KW-0808">Transferase</keyword>
<dbReference type="InterPro" id="IPR053223">
    <property type="entry name" value="Prob_Methyltransferase"/>
</dbReference>
<dbReference type="PANTHER" id="PTHR44067">
    <property type="entry name" value="S-ADENOSYL-L-METHIONINE-DEPENDENT METHYLTRANSFERASE SUPERFAMILY PROTEIN-RELATED"/>
    <property type="match status" value="1"/>
</dbReference>
<evidence type="ECO:0000256" key="8">
    <source>
        <dbReference type="SAM" id="Phobius"/>
    </source>
</evidence>
<keyword evidence="3" id="KW-0489">Methyltransferase</keyword>
<name>A0A067KBQ0_JATCU</name>
<protein>
    <recommendedName>
        <fullName evidence="11">Methyltransferase type 11 domain-containing protein</fullName>
    </recommendedName>
</protein>
<proteinExistence type="inferred from homology"/>
<dbReference type="OrthoDB" id="2013972at2759"/>
<dbReference type="InterPro" id="IPR004159">
    <property type="entry name" value="Put_SAM_MeTrfase"/>
</dbReference>
<evidence type="ECO:0000256" key="3">
    <source>
        <dbReference type="ARBA" id="ARBA00022603"/>
    </source>
</evidence>
<comment type="subcellular location">
    <subcellularLocation>
        <location evidence="7">Endomembrane system</location>
        <topology evidence="7">Single-pass membrane protein</topology>
    </subcellularLocation>
    <subcellularLocation>
        <location evidence="1">Membrane</location>
        <topology evidence="1">Single-pass type II membrane protein</topology>
    </subcellularLocation>
</comment>
<comment type="similarity">
    <text evidence="2">Belongs to the methyltransferase superfamily.</text>
</comment>
<evidence type="ECO:0008006" key="11">
    <source>
        <dbReference type="Google" id="ProtNLM"/>
    </source>
</evidence>
<dbReference type="GO" id="GO:0008168">
    <property type="term" value="F:methyltransferase activity"/>
    <property type="evidence" value="ECO:0007669"/>
    <property type="project" value="UniProtKB-KW"/>
</dbReference>
<dbReference type="AlphaFoldDB" id="A0A067KBQ0"/>
<dbReference type="STRING" id="180498.A0A067KBQ0"/>
<evidence type="ECO:0000313" key="9">
    <source>
        <dbReference type="EMBL" id="KDP32453.1"/>
    </source>
</evidence>
<reference evidence="9 10" key="1">
    <citation type="journal article" date="2014" name="PLoS ONE">
        <title>Global Analysis of Gene Expression Profiles in Physic Nut (Jatropha curcas L.) Seedlings Exposed to Salt Stress.</title>
        <authorList>
            <person name="Zhang L."/>
            <person name="Zhang C."/>
            <person name="Wu P."/>
            <person name="Chen Y."/>
            <person name="Li M."/>
            <person name="Jiang H."/>
            <person name="Wu G."/>
        </authorList>
    </citation>
    <scope>NUCLEOTIDE SEQUENCE [LARGE SCALE GENOMIC DNA]</scope>
    <source>
        <strain evidence="10">cv. GZQX0401</strain>
        <tissue evidence="9">Young leaves</tissue>
    </source>
</reference>
<dbReference type="Pfam" id="PF03141">
    <property type="entry name" value="Methyltransf_29"/>
    <property type="match status" value="1"/>
</dbReference>
<dbReference type="Gene3D" id="3.40.50.150">
    <property type="entry name" value="Vaccinia Virus protein VP39"/>
    <property type="match status" value="1"/>
</dbReference>
<feature type="transmembrane region" description="Helical" evidence="8">
    <location>
        <begin position="24"/>
        <end position="42"/>
    </location>
</feature>
<dbReference type="Proteomes" id="UP000027138">
    <property type="component" value="Unassembled WGS sequence"/>
</dbReference>
<keyword evidence="8" id="KW-0812">Transmembrane</keyword>
<keyword evidence="8" id="KW-0472">Membrane</keyword>
<evidence type="ECO:0000256" key="6">
    <source>
        <dbReference type="ARBA" id="ARBA00023180"/>
    </source>
</evidence>
<keyword evidence="8" id="KW-1133">Transmembrane helix</keyword>
<dbReference type="GO" id="GO:0012505">
    <property type="term" value="C:endomembrane system"/>
    <property type="evidence" value="ECO:0007669"/>
    <property type="project" value="UniProtKB-SubCell"/>
</dbReference>
<evidence type="ECO:0000313" key="10">
    <source>
        <dbReference type="Proteomes" id="UP000027138"/>
    </source>
</evidence>
<dbReference type="EMBL" id="KK914582">
    <property type="protein sequence ID" value="KDP32453.1"/>
    <property type="molecule type" value="Genomic_DNA"/>
</dbReference>
<dbReference type="PANTHER" id="PTHR44067:SF10">
    <property type="entry name" value="S-ADENOSYL-L-METHIONINE-DEPENDENT METHYLTRANSFERASE SUPERFAMILY PROTEIN"/>
    <property type="match status" value="1"/>
</dbReference>
<evidence type="ECO:0000256" key="5">
    <source>
        <dbReference type="ARBA" id="ARBA00022968"/>
    </source>
</evidence>
<dbReference type="InterPro" id="IPR029063">
    <property type="entry name" value="SAM-dependent_MTases_sf"/>
</dbReference>
<dbReference type="GO" id="GO:0016020">
    <property type="term" value="C:membrane"/>
    <property type="evidence" value="ECO:0007669"/>
    <property type="project" value="UniProtKB-SubCell"/>
</dbReference>
<keyword evidence="6" id="KW-0325">Glycoprotein</keyword>
<keyword evidence="10" id="KW-1185">Reference proteome</keyword>
<gene>
    <name evidence="9" type="ORF">JCGZ_13378</name>
</gene>
<evidence type="ECO:0000256" key="1">
    <source>
        <dbReference type="ARBA" id="ARBA00004606"/>
    </source>
</evidence>
<dbReference type="SUPFAM" id="SSF53335">
    <property type="entry name" value="S-adenosyl-L-methionine-dependent methyltransferases"/>
    <property type="match status" value="1"/>
</dbReference>
<sequence>MGSGADDYQKRHSHNQQLHAKYKLKMLVLVILTNLLTIYIFAGPSLSLKLPSYTNHIPFPIWDSNHLLQELNSTKQQLATSYLLLDELHHKLNSTNLLVQALLMEQSKQPVKDSDDNNDKFIIDGFSDEVMLAIAPHKLPLGYSPRTGSDEIYPPLGAGCLRYQEELTKYMSYEIGGECPVDDVFAQRLMLRGCEPLPRRRCRVKSPANYVEPNPLPESYYDCKDCFDLQGREKKRRMFDKGGLDYGIDQVLKVKPQGSIRIGLDKGGGTGTFAARMKERNITIITSTMNLDGPFNSFIASRGLIPIHLSVSQRLPFFENTLDIVHSMHVLSNWIPDTMLEFNLYDIYRVLRPGGLFWLDHFFCFGSQLNQTYIPMIDRVGFKKLRWNAGMKLDRGIQKNEWYFSALLEKPMS</sequence>
<evidence type="ECO:0000256" key="7">
    <source>
        <dbReference type="ARBA" id="ARBA00037847"/>
    </source>
</evidence>
<evidence type="ECO:0000256" key="4">
    <source>
        <dbReference type="ARBA" id="ARBA00022679"/>
    </source>
</evidence>
<accession>A0A067KBQ0</accession>
<organism evidence="9 10">
    <name type="scientific">Jatropha curcas</name>
    <name type="common">Barbados nut</name>
    <dbReference type="NCBI Taxonomy" id="180498"/>
    <lineage>
        <taxon>Eukaryota</taxon>
        <taxon>Viridiplantae</taxon>
        <taxon>Streptophyta</taxon>
        <taxon>Embryophyta</taxon>
        <taxon>Tracheophyta</taxon>
        <taxon>Spermatophyta</taxon>
        <taxon>Magnoliopsida</taxon>
        <taxon>eudicotyledons</taxon>
        <taxon>Gunneridae</taxon>
        <taxon>Pentapetalae</taxon>
        <taxon>rosids</taxon>
        <taxon>fabids</taxon>
        <taxon>Malpighiales</taxon>
        <taxon>Euphorbiaceae</taxon>
        <taxon>Crotonoideae</taxon>
        <taxon>Jatropheae</taxon>
        <taxon>Jatropha</taxon>
    </lineage>
</organism>